<dbReference type="PROSITE" id="PS50005">
    <property type="entry name" value="TPR"/>
    <property type="match status" value="3"/>
</dbReference>
<evidence type="ECO:0000256" key="8">
    <source>
        <dbReference type="SAM" id="Phobius"/>
    </source>
</evidence>
<keyword evidence="8" id="KW-0812">Transmembrane</keyword>
<dbReference type="CDD" id="cd00082">
    <property type="entry name" value="HisKA"/>
    <property type="match status" value="1"/>
</dbReference>
<organism evidence="11">
    <name type="scientific">Sediminibacterium sp. KACHI17</name>
    <dbReference type="NCBI Taxonomy" id="1751071"/>
    <lineage>
        <taxon>Bacteria</taxon>
        <taxon>Pseudomonadati</taxon>
        <taxon>Bacteroidota</taxon>
        <taxon>Chitinophagia</taxon>
        <taxon>Chitinophagales</taxon>
        <taxon>Chitinophagaceae</taxon>
        <taxon>Sediminibacterium</taxon>
    </lineage>
</organism>
<protein>
    <recommendedName>
        <fullName evidence="2">histidine kinase</fullName>
        <ecNumber evidence="2">2.7.13.3</ecNumber>
    </recommendedName>
</protein>
<dbReference type="Pfam" id="PF02518">
    <property type="entry name" value="HATPase_c"/>
    <property type="match status" value="1"/>
</dbReference>
<keyword evidence="4" id="KW-0808">Transferase</keyword>
<feature type="signal peptide" evidence="9">
    <location>
        <begin position="1"/>
        <end position="21"/>
    </location>
</feature>
<dbReference type="InterPro" id="IPR050736">
    <property type="entry name" value="Sensor_HK_Regulatory"/>
</dbReference>
<dbReference type="InterPro" id="IPR005467">
    <property type="entry name" value="His_kinase_dom"/>
</dbReference>
<dbReference type="InterPro" id="IPR036097">
    <property type="entry name" value="HisK_dim/P_sf"/>
</dbReference>
<dbReference type="InterPro" id="IPR004358">
    <property type="entry name" value="Sig_transdc_His_kin-like_C"/>
</dbReference>
<keyword evidence="7" id="KW-0802">TPR repeat</keyword>
<feature type="chain" id="PRO_5043961353" description="histidine kinase" evidence="9">
    <location>
        <begin position="22"/>
        <end position="761"/>
    </location>
</feature>
<keyword evidence="8" id="KW-0472">Membrane</keyword>
<evidence type="ECO:0000313" key="11">
    <source>
        <dbReference type="EMBL" id="BFG69775.1"/>
    </source>
</evidence>
<evidence type="ECO:0000256" key="4">
    <source>
        <dbReference type="ARBA" id="ARBA00022679"/>
    </source>
</evidence>
<dbReference type="AlphaFoldDB" id="A0AAT9GGL7"/>
<dbReference type="Gene3D" id="1.10.287.130">
    <property type="match status" value="1"/>
</dbReference>
<dbReference type="GO" id="GO:0000155">
    <property type="term" value="F:phosphorelay sensor kinase activity"/>
    <property type="evidence" value="ECO:0007669"/>
    <property type="project" value="InterPro"/>
</dbReference>
<dbReference type="SMART" id="SM00028">
    <property type="entry name" value="TPR"/>
    <property type="match status" value="6"/>
</dbReference>
<dbReference type="EMBL" id="AP029612">
    <property type="protein sequence ID" value="BFG69775.1"/>
    <property type="molecule type" value="Genomic_DNA"/>
</dbReference>
<evidence type="ECO:0000256" key="6">
    <source>
        <dbReference type="ARBA" id="ARBA00023012"/>
    </source>
</evidence>
<dbReference type="Pfam" id="PF00512">
    <property type="entry name" value="HisKA"/>
    <property type="match status" value="1"/>
</dbReference>
<dbReference type="PROSITE" id="PS50109">
    <property type="entry name" value="HIS_KIN"/>
    <property type="match status" value="1"/>
</dbReference>
<dbReference type="PANTHER" id="PTHR43711:SF31">
    <property type="entry name" value="HISTIDINE KINASE"/>
    <property type="match status" value="1"/>
</dbReference>
<dbReference type="InterPro" id="IPR003661">
    <property type="entry name" value="HisK_dim/P_dom"/>
</dbReference>
<evidence type="ECO:0000256" key="2">
    <source>
        <dbReference type="ARBA" id="ARBA00012438"/>
    </source>
</evidence>
<dbReference type="SUPFAM" id="SSF48452">
    <property type="entry name" value="TPR-like"/>
    <property type="match status" value="2"/>
</dbReference>
<dbReference type="Pfam" id="PF13424">
    <property type="entry name" value="TPR_12"/>
    <property type="match status" value="2"/>
</dbReference>
<feature type="repeat" description="TPR" evidence="7">
    <location>
        <begin position="258"/>
        <end position="291"/>
    </location>
</feature>
<dbReference type="SUPFAM" id="SSF47384">
    <property type="entry name" value="Homodimeric domain of signal transducing histidine kinase"/>
    <property type="match status" value="1"/>
</dbReference>
<evidence type="ECO:0000256" key="1">
    <source>
        <dbReference type="ARBA" id="ARBA00000085"/>
    </source>
</evidence>
<keyword evidence="6" id="KW-0902">Two-component regulatory system</keyword>
<dbReference type="EC" id="2.7.13.3" evidence="2"/>
<comment type="catalytic activity">
    <reaction evidence="1">
        <text>ATP + protein L-histidine = ADP + protein N-phospho-L-histidine.</text>
        <dbReference type="EC" id="2.7.13.3"/>
    </reaction>
</comment>
<keyword evidence="9" id="KW-0732">Signal</keyword>
<keyword evidence="5" id="KW-0418">Kinase</keyword>
<feature type="domain" description="Histidine kinase" evidence="10">
    <location>
        <begin position="536"/>
        <end position="754"/>
    </location>
</feature>
<keyword evidence="3" id="KW-0597">Phosphoprotein</keyword>
<dbReference type="InterPro" id="IPR011990">
    <property type="entry name" value="TPR-like_helical_dom_sf"/>
</dbReference>
<dbReference type="Gene3D" id="1.25.40.10">
    <property type="entry name" value="Tetratricopeptide repeat domain"/>
    <property type="match status" value="2"/>
</dbReference>
<feature type="repeat" description="TPR" evidence="7">
    <location>
        <begin position="84"/>
        <end position="117"/>
    </location>
</feature>
<reference evidence="11" key="1">
    <citation type="submission" date="2024-02" db="EMBL/GenBank/DDBJ databases">
        <title>Sediminibacterium planktonica sp. nov. and Sediminibacterium longus sp. nov., isolated from surface lake and river water.</title>
        <authorList>
            <person name="Watanabe K."/>
            <person name="Takemine S."/>
            <person name="Ishii Y."/>
            <person name="Ogata Y."/>
            <person name="Shindo C."/>
            <person name="Suda W."/>
        </authorList>
    </citation>
    <scope>NUCLEOTIDE SEQUENCE</scope>
    <source>
        <strain evidence="11">KACHI17</strain>
    </source>
</reference>
<evidence type="ECO:0000256" key="9">
    <source>
        <dbReference type="SAM" id="SignalP"/>
    </source>
</evidence>
<dbReference type="CDD" id="cd00075">
    <property type="entry name" value="HATPase"/>
    <property type="match status" value="1"/>
</dbReference>
<evidence type="ECO:0000256" key="3">
    <source>
        <dbReference type="ARBA" id="ARBA00022553"/>
    </source>
</evidence>
<evidence type="ECO:0000256" key="7">
    <source>
        <dbReference type="PROSITE-ProRule" id="PRU00339"/>
    </source>
</evidence>
<feature type="repeat" description="TPR" evidence="7">
    <location>
        <begin position="124"/>
        <end position="157"/>
    </location>
</feature>
<dbReference type="RefSeq" id="WP_353550078.1">
    <property type="nucleotide sequence ID" value="NZ_AP029612.1"/>
</dbReference>
<dbReference type="InterPro" id="IPR019734">
    <property type="entry name" value="TPR_rpt"/>
</dbReference>
<dbReference type="SMART" id="SM00387">
    <property type="entry name" value="HATPase_c"/>
    <property type="match status" value="1"/>
</dbReference>
<dbReference type="Gene3D" id="3.30.565.10">
    <property type="entry name" value="Histidine kinase-like ATPase, C-terminal domain"/>
    <property type="match status" value="1"/>
</dbReference>
<dbReference type="PANTHER" id="PTHR43711">
    <property type="entry name" value="TWO-COMPONENT HISTIDINE KINASE"/>
    <property type="match status" value="1"/>
</dbReference>
<dbReference type="InterPro" id="IPR036890">
    <property type="entry name" value="HATPase_C_sf"/>
</dbReference>
<dbReference type="InterPro" id="IPR003594">
    <property type="entry name" value="HATPase_dom"/>
</dbReference>
<dbReference type="PRINTS" id="PR00344">
    <property type="entry name" value="BCTRLSENSOR"/>
</dbReference>
<evidence type="ECO:0000256" key="5">
    <source>
        <dbReference type="ARBA" id="ARBA00022777"/>
    </source>
</evidence>
<proteinExistence type="predicted"/>
<evidence type="ECO:0000259" key="10">
    <source>
        <dbReference type="PROSITE" id="PS50109"/>
    </source>
</evidence>
<name>A0AAT9GGL7_9BACT</name>
<dbReference type="SMART" id="SM00388">
    <property type="entry name" value="HisKA"/>
    <property type="match status" value="1"/>
</dbReference>
<gene>
    <name evidence="11" type="ORF">KACHI17_06560</name>
</gene>
<keyword evidence="8" id="KW-1133">Transmembrane helix</keyword>
<accession>A0AAT9GGL7</accession>
<sequence length="761" mass="86162">MQMIRCILLITCICFSVFVPAQQKRLDSLIQVNKSYKAQDSLKVIHYRNIFRQYGAMRNYPMAVVYVDSAVALAERLKKYPLMVDLYERLGRLFHGSSQYFEALNYYQKAYETSLKYNYARGEAGILLNIGALYMDVKDYGKSLETLQQAIQLNEQLGVMGNVVSSYMNIALVYIELNQIVQALPYLTKALNAFEADDPKGRGVAVASQALATAYMKATEKELVAMGITPVKRYSLALSALNKALPIAFNVDDLPSAATIYADMADIYEASGEKEKARTYFKKAVEIDQQHETHAVAADNLVRIGMHYLRTKEQVNGFLSIQKGILLAEDCKSLTTLRTGYEQLSRFYEEANNYDSSLVYYKKFIVIRDSIYGVEKEKEISLKQVSLNYELKERDYEYSKQQVDNELKQQVLLAEQRKNQLALAEKEKSVQRLLFLQQRAKLENEALLQSNAFQQQKDKLAYEQAISKKQIDNQTLEIRFNKYLNLFFLASVIVLIIGGTIIFFSQRRTKKLNQIISDQKDSLQELVHVKDQLLGTISHDMRTPINSLMAFTYLLENQTLSQEKLRVYTHQLKNTLGYTQELLDNLLKWASTQMKGFAPQLTPLELNSILQHALSGFSDSITQKQLKIEQDVDANVNVLADREMLLSVIRNLISNAIKFSHVNGTIHICIGKDSNSSHVIIEDDGIGIADEKLQLINDPVAKLVNSSLGTSQEKGNGLGVLLCKSFVQLMNGSIQFSSEVGKGTRARIELVSVNDISHQNV</sequence>
<feature type="transmembrane region" description="Helical" evidence="8">
    <location>
        <begin position="483"/>
        <end position="504"/>
    </location>
</feature>
<dbReference type="SUPFAM" id="SSF55874">
    <property type="entry name" value="ATPase domain of HSP90 chaperone/DNA topoisomerase II/histidine kinase"/>
    <property type="match status" value="1"/>
</dbReference>